<dbReference type="STRING" id="7234.B4H838"/>
<reference evidence="2 3" key="1">
    <citation type="journal article" date="2007" name="Nature">
        <title>Evolution of genes and genomes on the Drosophila phylogeny.</title>
        <authorList>
            <consortium name="Drosophila 12 Genomes Consortium"/>
            <person name="Clark A.G."/>
            <person name="Eisen M.B."/>
            <person name="Smith D.R."/>
            <person name="Bergman C.M."/>
            <person name="Oliver B."/>
            <person name="Markow T.A."/>
            <person name="Kaufman T.C."/>
            <person name="Kellis M."/>
            <person name="Gelbart W."/>
            <person name="Iyer V.N."/>
            <person name="Pollard D.A."/>
            <person name="Sackton T.B."/>
            <person name="Larracuente A.M."/>
            <person name="Singh N.D."/>
            <person name="Abad J.P."/>
            <person name="Abt D.N."/>
            <person name="Adryan B."/>
            <person name="Aguade M."/>
            <person name="Akashi H."/>
            <person name="Anderson W.W."/>
            <person name="Aquadro C.F."/>
            <person name="Ardell D.H."/>
            <person name="Arguello R."/>
            <person name="Artieri C.G."/>
            <person name="Barbash D.A."/>
            <person name="Barker D."/>
            <person name="Barsanti P."/>
            <person name="Batterham P."/>
            <person name="Batzoglou S."/>
            <person name="Begun D."/>
            <person name="Bhutkar A."/>
            <person name="Blanco E."/>
            <person name="Bosak S.A."/>
            <person name="Bradley R.K."/>
            <person name="Brand A.D."/>
            <person name="Brent M.R."/>
            <person name="Brooks A.N."/>
            <person name="Brown R.H."/>
            <person name="Butlin R.K."/>
            <person name="Caggese C."/>
            <person name="Calvi B.R."/>
            <person name="Bernardo de Carvalho A."/>
            <person name="Caspi A."/>
            <person name="Castrezana S."/>
            <person name="Celniker S.E."/>
            <person name="Chang J.L."/>
            <person name="Chapple C."/>
            <person name="Chatterji S."/>
            <person name="Chinwalla A."/>
            <person name="Civetta A."/>
            <person name="Clifton S.W."/>
            <person name="Comeron J.M."/>
            <person name="Costello J.C."/>
            <person name="Coyne J.A."/>
            <person name="Daub J."/>
            <person name="David R.G."/>
            <person name="Delcher A.L."/>
            <person name="Delehaunty K."/>
            <person name="Do C.B."/>
            <person name="Ebling H."/>
            <person name="Edwards K."/>
            <person name="Eickbush T."/>
            <person name="Evans J.D."/>
            <person name="Filipski A."/>
            <person name="Findeiss S."/>
            <person name="Freyhult E."/>
            <person name="Fulton L."/>
            <person name="Fulton R."/>
            <person name="Garcia A.C."/>
            <person name="Gardiner A."/>
            <person name="Garfield D.A."/>
            <person name="Garvin B.E."/>
            <person name="Gibson G."/>
            <person name="Gilbert D."/>
            <person name="Gnerre S."/>
            <person name="Godfrey J."/>
            <person name="Good R."/>
            <person name="Gotea V."/>
            <person name="Gravely B."/>
            <person name="Greenberg A.J."/>
            <person name="Griffiths-Jones S."/>
            <person name="Gross S."/>
            <person name="Guigo R."/>
            <person name="Gustafson E.A."/>
            <person name="Haerty W."/>
            <person name="Hahn M.W."/>
            <person name="Halligan D.L."/>
            <person name="Halpern A.L."/>
            <person name="Halter G.M."/>
            <person name="Han M.V."/>
            <person name="Heger A."/>
            <person name="Hillier L."/>
            <person name="Hinrichs A.S."/>
            <person name="Holmes I."/>
            <person name="Hoskins R.A."/>
            <person name="Hubisz M.J."/>
            <person name="Hultmark D."/>
            <person name="Huntley M.A."/>
            <person name="Jaffe D.B."/>
            <person name="Jagadeeshan S."/>
            <person name="Jeck W.R."/>
            <person name="Johnson J."/>
            <person name="Jones C.D."/>
            <person name="Jordan W.C."/>
            <person name="Karpen G.H."/>
            <person name="Kataoka E."/>
            <person name="Keightley P.D."/>
            <person name="Kheradpour P."/>
            <person name="Kirkness E.F."/>
            <person name="Koerich L.B."/>
            <person name="Kristiansen K."/>
            <person name="Kudrna D."/>
            <person name="Kulathinal R.J."/>
            <person name="Kumar S."/>
            <person name="Kwok R."/>
            <person name="Lander E."/>
            <person name="Langley C.H."/>
            <person name="Lapoint R."/>
            <person name="Lazzaro B.P."/>
            <person name="Lee S.J."/>
            <person name="Levesque L."/>
            <person name="Li R."/>
            <person name="Lin C.F."/>
            <person name="Lin M.F."/>
            <person name="Lindblad-Toh K."/>
            <person name="Llopart A."/>
            <person name="Long M."/>
            <person name="Low L."/>
            <person name="Lozovsky E."/>
            <person name="Lu J."/>
            <person name="Luo M."/>
            <person name="Machado C.A."/>
            <person name="Makalowski W."/>
            <person name="Marzo M."/>
            <person name="Matsuda M."/>
            <person name="Matzkin L."/>
            <person name="McAllister B."/>
            <person name="McBride C.S."/>
            <person name="McKernan B."/>
            <person name="McKernan K."/>
            <person name="Mendez-Lago M."/>
            <person name="Minx P."/>
            <person name="Mollenhauer M.U."/>
            <person name="Montooth K."/>
            <person name="Mount S.M."/>
            <person name="Mu X."/>
            <person name="Myers E."/>
            <person name="Negre B."/>
            <person name="Newfeld S."/>
            <person name="Nielsen R."/>
            <person name="Noor M.A."/>
            <person name="O'Grady P."/>
            <person name="Pachter L."/>
            <person name="Papaceit M."/>
            <person name="Parisi M.J."/>
            <person name="Parisi M."/>
            <person name="Parts L."/>
            <person name="Pedersen J.S."/>
            <person name="Pesole G."/>
            <person name="Phillippy A.M."/>
            <person name="Ponting C.P."/>
            <person name="Pop M."/>
            <person name="Porcelli D."/>
            <person name="Powell J.R."/>
            <person name="Prohaska S."/>
            <person name="Pruitt K."/>
            <person name="Puig M."/>
            <person name="Quesneville H."/>
            <person name="Ram K.R."/>
            <person name="Rand D."/>
            <person name="Rasmussen M.D."/>
            <person name="Reed L.K."/>
            <person name="Reenan R."/>
            <person name="Reily A."/>
            <person name="Remington K.A."/>
            <person name="Rieger T.T."/>
            <person name="Ritchie M.G."/>
            <person name="Robin C."/>
            <person name="Rogers Y.H."/>
            <person name="Rohde C."/>
            <person name="Rozas J."/>
            <person name="Rubenfield M.J."/>
            <person name="Ruiz A."/>
            <person name="Russo S."/>
            <person name="Salzberg S.L."/>
            <person name="Sanchez-Gracia A."/>
            <person name="Saranga D.J."/>
            <person name="Sato H."/>
            <person name="Schaeffer S.W."/>
            <person name="Schatz M.C."/>
            <person name="Schlenke T."/>
            <person name="Schwartz R."/>
            <person name="Segarra C."/>
            <person name="Singh R.S."/>
            <person name="Sirot L."/>
            <person name="Sirota M."/>
            <person name="Sisneros N.B."/>
            <person name="Smith C.D."/>
            <person name="Smith T.F."/>
            <person name="Spieth J."/>
            <person name="Stage D.E."/>
            <person name="Stark A."/>
            <person name="Stephan W."/>
            <person name="Strausberg R.L."/>
            <person name="Strempel S."/>
            <person name="Sturgill D."/>
            <person name="Sutton G."/>
            <person name="Sutton G.G."/>
            <person name="Tao W."/>
            <person name="Teichmann S."/>
            <person name="Tobari Y.N."/>
            <person name="Tomimura Y."/>
            <person name="Tsolas J.M."/>
            <person name="Valente V.L."/>
            <person name="Venter E."/>
            <person name="Venter J.C."/>
            <person name="Vicario S."/>
            <person name="Vieira F.G."/>
            <person name="Vilella A.J."/>
            <person name="Villasante A."/>
            <person name="Walenz B."/>
            <person name="Wang J."/>
            <person name="Wasserman M."/>
            <person name="Watts T."/>
            <person name="Wilson D."/>
            <person name="Wilson R.K."/>
            <person name="Wing R.A."/>
            <person name="Wolfner M.F."/>
            <person name="Wong A."/>
            <person name="Wong G.K."/>
            <person name="Wu C.I."/>
            <person name="Wu G."/>
            <person name="Yamamoto D."/>
            <person name="Yang H.P."/>
            <person name="Yang S.P."/>
            <person name="Yorke J.A."/>
            <person name="Yoshida K."/>
            <person name="Zdobnov E."/>
            <person name="Zhang P."/>
            <person name="Zhang Y."/>
            <person name="Zimin A.V."/>
            <person name="Baldwin J."/>
            <person name="Abdouelleil A."/>
            <person name="Abdulkadir J."/>
            <person name="Abebe A."/>
            <person name="Abera B."/>
            <person name="Abreu J."/>
            <person name="Acer S.C."/>
            <person name="Aftuck L."/>
            <person name="Alexander A."/>
            <person name="An P."/>
            <person name="Anderson E."/>
            <person name="Anderson S."/>
            <person name="Arachi H."/>
            <person name="Azer M."/>
            <person name="Bachantsang P."/>
            <person name="Barry A."/>
            <person name="Bayul T."/>
            <person name="Berlin A."/>
            <person name="Bessette D."/>
            <person name="Bloom T."/>
            <person name="Blye J."/>
            <person name="Boguslavskiy L."/>
            <person name="Bonnet C."/>
            <person name="Boukhgalter B."/>
            <person name="Bourzgui I."/>
            <person name="Brown A."/>
            <person name="Cahill P."/>
            <person name="Channer S."/>
            <person name="Cheshatsang Y."/>
            <person name="Chuda L."/>
            <person name="Citroen M."/>
            <person name="Collymore A."/>
            <person name="Cooke P."/>
            <person name="Costello M."/>
            <person name="D'Aco K."/>
            <person name="Daza R."/>
            <person name="De Haan G."/>
            <person name="DeGray S."/>
            <person name="DeMaso C."/>
            <person name="Dhargay N."/>
            <person name="Dooley K."/>
            <person name="Dooley E."/>
            <person name="Doricent M."/>
            <person name="Dorje P."/>
            <person name="Dorjee K."/>
            <person name="Dupes A."/>
            <person name="Elong R."/>
            <person name="Falk J."/>
            <person name="Farina A."/>
            <person name="Faro S."/>
            <person name="Ferguson D."/>
            <person name="Fisher S."/>
            <person name="Foley C.D."/>
            <person name="Franke A."/>
            <person name="Friedrich D."/>
            <person name="Gadbois L."/>
            <person name="Gearin G."/>
            <person name="Gearin C.R."/>
            <person name="Giannoukos G."/>
            <person name="Goode T."/>
            <person name="Graham J."/>
            <person name="Grandbois E."/>
            <person name="Grewal S."/>
            <person name="Gyaltsen K."/>
            <person name="Hafez N."/>
            <person name="Hagos B."/>
            <person name="Hall J."/>
            <person name="Henson C."/>
            <person name="Hollinger A."/>
            <person name="Honan T."/>
            <person name="Huard M.D."/>
            <person name="Hughes L."/>
            <person name="Hurhula B."/>
            <person name="Husby M.E."/>
            <person name="Kamat A."/>
            <person name="Kanga B."/>
            <person name="Kashin S."/>
            <person name="Khazanovich D."/>
            <person name="Kisner P."/>
            <person name="Lance K."/>
            <person name="Lara M."/>
            <person name="Lee W."/>
            <person name="Lennon N."/>
            <person name="Letendre F."/>
            <person name="LeVine R."/>
            <person name="Lipovsky A."/>
            <person name="Liu X."/>
            <person name="Liu J."/>
            <person name="Liu S."/>
            <person name="Lokyitsang T."/>
            <person name="Lokyitsang Y."/>
            <person name="Lubonja R."/>
            <person name="Lui A."/>
            <person name="MacDonald P."/>
            <person name="Magnisalis V."/>
            <person name="Maru K."/>
            <person name="Matthews C."/>
            <person name="McCusker W."/>
            <person name="McDonough S."/>
            <person name="Mehta T."/>
            <person name="Meldrim J."/>
            <person name="Meneus L."/>
            <person name="Mihai O."/>
            <person name="Mihalev A."/>
            <person name="Mihova T."/>
            <person name="Mittelman R."/>
            <person name="Mlenga V."/>
            <person name="Montmayeur A."/>
            <person name="Mulrain L."/>
            <person name="Navidi A."/>
            <person name="Naylor J."/>
            <person name="Negash T."/>
            <person name="Nguyen T."/>
            <person name="Nguyen N."/>
            <person name="Nicol R."/>
            <person name="Norbu C."/>
            <person name="Norbu N."/>
            <person name="Novod N."/>
            <person name="O'Neill B."/>
            <person name="Osman S."/>
            <person name="Markiewicz E."/>
            <person name="Oyono O.L."/>
            <person name="Patti C."/>
            <person name="Phunkhang P."/>
            <person name="Pierre F."/>
            <person name="Priest M."/>
            <person name="Raghuraman S."/>
            <person name="Rege F."/>
            <person name="Reyes R."/>
            <person name="Rise C."/>
            <person name="Rogov P."/>
            <person name="Ross K."/>
            <person name="Ryan E."/>
            <person name="Settipalli S."/>
            <person name="Shea T."/>
            <person name="Sherpa N."/>
            <person name="Shi L."/>
            <person name="Shih D."/>
            <person name="Sparrow T."/>
            <person name="Spaulding J."/>
            <person name="Stalker J."/>
            <person name="Stange-Thomann N."/>
            <person name="Stavropoulos S."/>
            <person name="Stone C."/>
            <person name="Strader C."/>
            <person name="Tesfaye S."/>
            <person name="Thomson T."/>
            <person name="Thoulutsang Y."/>
            <person name="Thoulutsang D."/>
            <person name="Topham K."/>
            <person name="Topping I."/>
            <person name="Tsamla T."/>
            <person name="Vassiliev H."/>
            <person name="Vo A."/>
            <person name="Wangchuk T."/>
            <person name="Wangdi T."/>
            <person name="Weiand M."/>
            <person name="Wilkinson J."/>
            <person name="Wilson A."/>
            <person name="Yadav S."/>
            <person name="Young G."/>
            <person name="Yu Q."/>
            <person name="Zembek L."/>
            <person name="Zhong D."/>
            <person name="Zimmer A."/>
            <person name="Zwirko Z."/>
            <person name="Jaffe D.B."/>
            <person name="Alvarez P."/>
            <person name="Brockman W."/>
            <person name="Butler J."/>
            <person name="Chin C."/>
            <person name="Gnerre S."/>
            <person name="Grabherr M."/>
            <person name="Kleber M."/>
            <person name="Mauceli E."/>
            <person name="MacCallum I."/>
        </authorList>
    </citation>
    <scope>NUCLEOTIDE SEQUENCE [LARGE SCALE GENOMIC DNA]</scope>
    <source>
        <strain evidence="3">MSH-3 / Tucson 14011-0111.49</strain>
    </source>
</reference>
<gene>
    <name evidence="2" type="primary">Dper\GL20986</name>
    <name evidence="2" type="ORF">Dper_GL20986</name>
</gene>
<dbReference type="AlphaFoldDB" id="B4H838"/>
<evidence type="ECO:0000313" key="2">
    <source>
        <dbReference type="EMBL" id="EDW34832.1"/>
    </source>
</evidence>
<dbReference type="EMBL" id="CH479220">
    <property type="protein sequence ID" value="EDW34832.1"/>
    <property type="molecule type" value="Genomic_DNA"/>
</dbReference>
<evidence type="ECO:0000313" key="3">
    <source>
        <dbReference type="Proteomes" id="UP000008744"/>
    </source>
</evidence>
<evidence type="ECO:0000256" key="1">
    <source>
        <dbReference type="SAM" id="MobiDB-lite"/>
    </source>
</evidence>
<keyword evidence="3" id="KW-1185">Reference proteome</keyword>
<dbReference type="HOGENOM" id="CLU_2322801_0_0_1"/>
<accession>B4H838</accession>
<dbReference type="Proteomes" id="UP000008744">
    <property type="component" value="Unassembled WGS sequence"/>
</dbReference>
<feature type="region of interest" description="Disordered" evidence="1">
    <location>
        <begin position="1"/>
        <end position="25"/>
    </location>
</feature>
<organism evidence="3">
    <name type="scientific">Drosophila persimilis</name>
    <name type="common">Fruit fly</name>
    <dbReference type="NCBI Taxonomy" id="7234"/>
    <lineage>
        <taxon>Eukaryota</taxon>
        <taxon>Metazoa</taxon>
        <taxon>Ecdysozoa</taxon>
        <taxon>Arthropoda</taxon>
        <taxon>Hexapoda</taxon>
        <taxon>Insecta</taxon>
        <taxon>Pterygota</taxon>
        <taxon>Neoptera</taxon>
        <taxon>Endopterygota</taxon>
        <taxon>Diptera</taxon>
        <taxon>Brachycera</taxon>
        <taxon>Muscomorpha</taxon>
        <taxon>Ephydroidea</taxon>
        <taxon>Drosophilidae</taxon>
        <taxon>Drosophila</taxon>
        <taxon>Sophophora</taxon>
    </lineage>
</organism>
<proteinExistence type="predicted"/>
<protein>
    <submittedName>
        <fullName evidence="2">GL20986</fullName>
    </submittedName>
</protein>
<sequence length="99" mass="11030">MHLITPPEHLSHSARGAGKATAHQSKQLVHTVRDFYIFTVKERDDFDDQILQAAPPVPPVLSLASVNDWMCQSKRPGPLELPLAVAATFIQKEKVKSFK</sequence>
<name>B4H838_DROPE</name>